<reference evidence="2" key="1">
    <citation type="journal article" date="2023" name="Mol. Phylogenet. Evol.">
        <title>Genome-scale phylogeny and comparative genomics of the fungal order Sordariales.</title>
        <authorList>
            <person name="Hensen N."/>
            <person name="Bonometti L."/>
            <person name="Westerberg I."/>
            <person name="Brannstrom I.O."/>
            <person name="Guillou S."/>
            <person name="Cros-Aarteil S."/>
            <person name="Calhoun S."/>
            <person name="Haridas S."/>
            <person name="Kuo A."/>
            <person name="Mondo S."/>
            <person name="Pangilinan J."/>
            <person name="Riley R."/>
            <person name="LaButti K."/>
            <person name="Andreopoulos B."/>
            <person name="Lipzen A."/>
            <person name="Chen C."/>
            <person name="Yan M."/>
            <person name="Daum C."/>
            <person name="Ng V."/>
            <person name="Clum A."/>
            <person name="Steindorff A."/>
            <person name="Ohm R.A."/>
            <person name="Martin F."/>
            <person name="Silar P."/>
            <person name="Natvig D.O."/>
            <person name="Lalanne C."/>
            <person name="Gautier V."/>
            <person name="Ament-Velasquez S.L."/>
            <person name="Kruys A."/>
            <person name="Hutchinson M.I."/>
            <person name="Powell A.J."/>
            <person name="Barry K."/>
            <person name="Miller A.N."/>
            <person name="Grigoriev I.V."/>
            <person name="Debuchy R."/>
            <person name="Gladieux P."/>
            <person name="Hiltunen Thoren M."/>
            <person name="Johannesson H."/>
        </authorList>
    </citation>
    <scope>NUCLEOTIDE SEQUENCE</scope>
    <source>
        <strain evidence="2">CBS 232.78</strain>
    </source>
</reference>
<keyword evidence="3" id="KW-1185">Reference proteome</keyword>
<dbReference type="PANTHER" id="PTHR38166">
    <property type="entry name" value="C2H2-TYPE DOMAIN-CONTAINING PROTEIN-RELATED"/>
    <property type="match status" value="1"/>
</dbReference>
<evidence type="ECO:0000313" key="2">
    <source>
        <dbReference type="EMBL" id="KAK3385375.1"/>
    </source>
</evidence>
<comment type="caution">
    <text evidence="2">The sequence shown here is derived from an EMBL/GenBank/DDBJ whole genome shotgun (WGS) entry which is preliminary data.</text>
</comment>
<gene>
    <name evidence="2" type="ORF">B0H63DRAFT_522711</name>
</gene>
<name>A0AAE0TZP3_9PEZI</name>
<reference evidence="2" key="2">
    <citation type="submission" date="2023-06" db="EMBL/GenBank/DDBJ databases">
        <authorList>
            <consortium name="Lawrence Berkeley National Laboratory"/>
            <person name="Haridas S."/>
            <person name="Hensen N."/>
            <person name="Bonometti L."/>
            <person name="Westerberg I."/>
            <person name="Brannstrom I.O."/>
            <person name="Guillou S."/>
            <person name="Cros-Aarteil S."/>
            <person name="Calhoun S."/>
            <person name="Kuo A."/>
            <person name="Mondo S."/>
            <person name="Pangilinan J."/>
            <person name="Riley R."/>
            <person name="LaButti K."/>
            <person name="Andreopoulos B."/>
            <person name="Lipzen A."/>
            <person name="Chen C."/>
            <person name="Yanf M."/>
            <person name="Daum C."/>
            <person name="Ng V."/>
            <person name="Clum A."/>
            <person name="Steindorff A."/>
            <person name="Ohm R."/>
            <person name="Martin F."/>
            <person name="Silar P."/>
            <person name="Natvig D."/>
            <person name="Lalanne C."/>
            <person name="Gautier V."/>
            <person name="Ament-velasquez S.L."/>
            <person name="Kruys A."/>
            <person name="Hutchinson M.I."/>
            <person name="Powell A.J."/>
            <person name="Barry K."/>
            <person name="Miller A.N."/>
            <person name="Grigoriev I.V."/>
            <person name="Debuchy R."/>
            <person name="Gladieux P."/>
            <person name="Thoren M.H."/>
            <person name="Johannesson H."/>
        </authorList>
    </citation>
    <scope>NUCLEOTIDE SEQUENCE</scope>
    <source>
        <strain evidence="2">CBS 232.78</strain>
    </source>
</reference>
<organism evidence="2 3">
    <name type="scientific">Podospora didyma</name>
    <dbReference type="NCBI Taxonomy" id="330526"/>
    <lineage>
        <taxon>Eukaryota</taxon>
        <taxon>Fungi</taxon>
        <taxon>Dikarya</taxon>
        <taxon>Ascomycota</taxon>
        <taxon>Pezizomycotina</taxon>
        <taxon>Sordariomycetes</taxon>
        <taxon>Sordariomycetidae</taxon>
        <taxon>Sordariales</taxon>
        <taxon>Podosporaceae</taxon>
        <taxon>Podospora</taxon>
    </lineage>
</organism>
<dbReference type="EMBL" id="JAULSW010000004">
    <property type="protein sequence ID" value="KAK3385375.1"/>
    <property type="molecule type" value="Genomic_DNA"/>
</dbReference>
<sequence length="321" mass="36654">MAGIAQGVRTNKKRKAETQLEPEIEGTRDGSLWACPFFLYAKEKHWNCRVYQMHRVGDVRGHIKRCHMEAPVHCPTCWRTFEGKDRNQERIQHVLTRGCQPTEAPDSWVTEGQFSRMKGQSTGTTGTPEELRWYKIWEVAFPTTTYRPSSPYYHGSDRIEFMRYIVSLFLESDSFYNLTSQVIASQFCSLDREKTQADLRRVLAELVKYCHQRDATWGIGPPDTSQEEPVPALVALSQQQGEIFTASPPTLFDGQDTLQHPQQLPALPPGPHPADQLLWIDEHSNDLFPGLHSLSDDNDSLVWLPTTDLSYYSFQGHDLGA</sequence>
<feature type="region of interest" description="Disordered" evidence="1">
    <location>
        <begin position="1"/>
        <end position="22"/>
    </location>
</feature>
<dbReference type="PANTHER" id="PTHR38166:SF1">
    <property type="entry name" value="C2H2-TYPE DOMAIN-CONTAINING PROTEIN"/>
    <property type="match status" value="1"/>
</dbReference>
<evidence type="ECO:0008006" key="4">
    <source>
        <dbReference type="Google" id="ProtNLM"/>
    </source>
</evidence>
<evidence type="ECO:0000256" key="1">
    <source>
        <dbReference type="SAM" id="MobiDB-lite"/>
    </source>
</evidence>
<evidence type="ECO:0000313" key="3">
    <source>
        <dbReference type="Proteomes" id="UP001285441"/>
    </source>
</evidence>
<accession>A0AAE0TZP3</accession>
<protein>
    <recommendedName>
        <fullName evidence="4">C2H2-type domain-containing protein</fullName>
    </recommendedName>
</protein>
<proteinExistence type="predicted"/>
<dbReference type="Proteomes" id="UP001285441">
    <property type="component" value="Unassembled WGS sequence"/>
</dbReference>
<dbReference type="AlphaFoldDB" id="A0AAE0TZP3"/>